<dbReference type="OrthoDB" id="9812600at2"/>
<protein>
    <submittedName>
        <fullName evidence="2">Uncharacterized protein</fullName>
    </submittedName>
</protein>
<gene>
    <name evidence="2" type="ORF">D5R40_27895</name>
</gene>
<proteinExistence type="predicted"/>
<evidence type="ECO:0000313" key="2">
    <source>
        <dbReference type="EMBL" id="RQH27409.1"/>
    </source>
</evidence>
<organism evidence="2 3">
    <name type="scientific">Okeania hirsuta</name>
    <dbReference type="NCBI Taxonomy" id="1458930"/>
    <lineage>
        <taxon>Bacteria</taxon>
        <taxon>Bacillati</taxon>
        <taxon>Cyanobacteriota</taxon>
        <taxon>Cyanophyceae</taxon>
        <taxon>Oscillatoriophycideae</taxon>
        <taxon>Oscillatoriales</taxon>
        <taxon>Microcoleaceae</taxon>
        <taxon>Okeania</taxon>
    </lineage>
</organism>
<sequence length="74" mass="8407">MGVSEDRTNNKQNKSLPKEELTLKPISEELNSIISQHPDMDIVAKIDCEGSEYEIFDSLVVKGQLNQIKIIMME</sequence>
<dbReference type="EMBL" id="RCBY01000262">
    <property type="protein sequence ID" value="RQH27409.1"/>
    <property type="molecule type" value="Genomic_DNA"/>
</dbReference>
<keyword evidence="3" id="KW-1185">Reference proteome</keyword>
<dbReference type="AlphaFoldDB" id="A0A3N6NVF7"/>
<evidence type="ECO:0000313" key="3">
    <source>
        <dbReference type="Proteomes" id="UP000269154"/>
    </source>
</evidence>
<name>A0A3N6NVF7_9CYAN</name>
<reference evidence="2 3" key="1">
    <citation type="journal article" date="2018" name="ACS Chem. Biol.">
        <title>Ketoreductase domain dysfunction expands chemodiversity: malyngamide biosynthesis in the cyanobacterium Okeania hirsuta.</title>
        <authorList>
            <person name="Moss N.A."/>
            <person name="Leao T."/>
            <person name="Rankin M."/>
            <person name="McCullough T.M."/>
            <person name="Qu P."/>
            <person name="Korobeynikov A."/>
            <person name="Smith J.L."/>
            <person name="Gerwick L."/>
            <person name="Gerwick W.H."/>
        </authorList>
    </citation>
    <scope>NUCLEOTIDE SEQUENCE [LARGE SCALE GENOMIC DNA]</scope>
    <source>
        <strain evidence="2 3">PAB10Feb10-1</strain>
    </source>
</reference>
<feature type="region of interest" description="Disordered" evidence="1">
    <location>
        <begin position="1"/>
        <end position="21"/>
    </location>
</feature>
<dbReference type="Proteomes" id="UP000269154">
    <property type="component" value="Unassembled WGS sequence"/>
</dbReference>
<accession>A0A3N6NVF7</accession>
<evidence type="ECO:0000256" key="1">
    <source>
        <dbReference type="SAM" id="MobiDB-lite"/>
    </source>
</evidence>
<comment type="caution">
    <text evidence="2">The sequence shown here is derived from an EMBL/GenBank/DDBJ whole genome shotgun (WGS) entry which is preliminary data.</text>
</comment>